<dbReference type="AlphaFoldDB" id="A0A376ACR2"/>
<keyword evidence="3" id="KW-1185">Reference proteome</keyword>
<dbReference type="EMBL" id="UEYP01000001">
    <property type="protein sequence ID" value="SSC65602.1"/>
    <property type="molecule type" value="Genomic_DNA"/>
</dbReference>
<keyword evidence="1" id="KW-0812">Transmembrane</keyword>
<evidence type="ECO:0000313" key="3">
    <source>
        <dbReference type="Proteomes" id="UP000254764"/>
    </source>
</evidence>
<keyword evidence="1" id="KW-0472">Membrane</keyword>
<dbReference type="RefSeq" id="WP_115668658.1">
    <property type="nucleotide sequence ID" value="NZ_UEYP01000001.1"/>
</dbReference>
<proteinExistence type="predicted"/>
<evidence type="ECO:0000313" key="2">
    <source>
        <dbReference type="EMBL" id="SSC65602.1"/>
    </source>
</evidence>
<dbReference type="InterPro" id="IPR010664">
    <property type="entry name" value="LipoPS_assembly_LptC-rel"/>
</dbReference>
<feature type="transmembrane region" description="Helical" evidence="1">
    <location>
        <begin position="36"/>
        <end position="59"/>
    </location>
</feature>
<dbReference type="Proteomes" id="UP000254764">
    <property type="component" value="Unassembled WGS sequence"/>
</dbReference>
<reference evidence="3" key="1">
    <citation type="submission" date="2018-07" db="EMBL/GenBank/DDBJ databases">
        <authorList>
            <person name="Peiro R."/>
            <person name="Begona"/>
            <person name="Cbmso G."/>
            <person name="Lopez M."/>
            <person name="Gonzalez S."/>
        </authorList>
    </citation>
    <scope>NUCLEOTIDE SEQUENCE [LARGE SCALE GENOMIC DNA]</scope>
</reference>
<accession>A0A376ACR2</accession>
<protein>
    <recommendedName>
        <fullName evidence="4">LPS export ABC transporter periplasmic protein LptC</fullName>
    </recommendedName>
</protein>
<organism evidence="2 3">
    <name type="scientific">Ciceribacter selenitireducens ATCC BAA-1503</name>
    <dbReference type="NCBI Taxonomy" id="1336235"/>
    <lineage>
        <taxon>Bacteria</taxon>
        <taxon>Pseudomonadati</taxon>
        <taxon>Pseudomonadota</taxon>
        <taxon>Alphaproteobacteria</taxon>
        <taxon>Hyphomicrobiales</taxon>
        <taxon>Rhizobiaceae</taxon>
        <taxon>Ciceribacter</taxon>
    </lineage>
</organism>
<keyword evidence="1" id="KW-1133">Transmembrane helix</keyword>
<evidence type="ECO:0008006" key="4">
    <source>
        <dbReference type="Google" id="ProtNLM"/>
    </source>
</evidence>
<dbReference type="STRING" id="1336235.GCA_000518785_01601"/>
<gene>
    <name evidence="2" type="ORF">RHIZ70_1310</name>
</gene>
<sequence>MLNRVDHGATTAGGRPEGDAYRLAVSHSARVKRLKVLLPVVALLISLAFVGVSVVRAYLPENLQIASAKIENGKVVMEKPAIAGRNEDGISYSMRAERALQDIKNPNIIALETIAAAVPLNEKIIARVEALSGVFDRSSDLLDMDKPFTIKLSTGLEASFQSAHLDIKGGKMETSDPVAIKADEASIVAQSLKITDKGRIITFQGAVRVNIEPSAIRKTGN</sequence>
<dbReference type="OrthoDB" id="7873824at2"/>
<evidence type="ECO:0000256" key="1">
    <source>
        <dbReference type="SAM" id="Phobius"/>
    </source>
</evidence>
<dbReference type="Pfam" id="PF06835">
    <property type="entry name" value="LptC"/>
    <property type="match status" value="1"/>
</dbReference>
<name>A0A376ACR2_9HYPH</name>